<evidence type="ECO:0000256" key="1">
    <source>
        <dbReference type="SAM" id="SignalP"/>
    </source>
</evidence>
<feature type="domain" description="VWFC" evidence="2">
    <location>
        <begin position="33"/>
        <end position="91"/>
    </location>
</feature>
<dbReference type="Pfam" id="PF00093">
    <property type="entry name" value="VWC"/>
    <property type="match status" value="1"/>
</dbReference>
<dbReference type="PROSITE" id="PS01208">
    <property type="entry name" value="VWFC_1"/>
    <property type="match status" value="1"/>
</dbReference>
<dbReference type="FunFam" id="2.10.70.10:FF:000013">
    <property type="entry name" value="Collagen, type I, alpha 1"/>
    <property type="match status" value="1"/>
</dbReference>
<dbReference type="GO" id="GO:0036122">
    <property type="term" value="F:BMP binding"/>
    <property type="evidence" value="ECO:0007669"/>
    <property type="project" value="TreeGrafter"/>
</dbReference>
<protein>
    <recommendedName>
        <fullName evidence="2">VWFC domain-containing protein</fullName>
    </recommendedName>
</protein>
<dbReference type="PANTHER" id="PTHR46526:SF1">
    <property type="entry name" value="CHORDIN"/>
    <property type="match status" value="1"/>
</dbReference>
<dbReference type="InterPro" id="IPR001007">
    <property type="entry name" value="VWF_dom"/>
</dbReference>
<dbReference type="Proteomes" id="UP000694388">
    <property type="component" value="Unplaced"/>
</dbReference>
<evidence type="ECO:0000313" key="4">
    <source>
        <dbReference type="Proteomes" id="UP000694388"/>
    </source>
</evidence>
<evidence type="ECO:0000313" key="3">
    <source>
        <dbReference type="Ensembl" id="ENSEBUP00000016298.1"/>
    </source>
</evidence>
<feature type="chain" id="PRO_5034404321" description="VWFC domain-containing protein" evidence="1">
    <location>
        <begin position="25"/>
        <end position="161"/>
    </location>
</feature>
<dbReference type="Ensembl" id="ENSEBUT00000016874.1">
    <property type="protein sequence ID" value="ENSEBUP00000016298.1"/>
    <property type="gene ID" value="ENSEBUG00000010230.1"/>
</dbReference>
<proteinExistence type="predicted"/>
<sequence length="161" mass="17277">MFNFVDIRQLRPLLLLAALTLVHSQDDDFLGLSNCVQNGQIYYDKDVWKPESCTICVCNSGEVICDDIICDDIRDCRNPEIPEGECCPICPDDEIPVLATIPTVENGDLVGPDGPAGRNGKPGPKGSAGPNGDPVCCSGHSITCVCVCVCVRPCGSYFIIQ</sequence>
<dbReference type="SUPFAM" id="SSF57603">
    <property type="entry name" value="FnI-like domain"/>
    <property type="match status" value="1"/>
</dbReference>
<reference evidence="3" key="2">
    <citation type="submission" date="2025-09" db="UniProtKB">
        <authorList>
            <consortium name="Ensembl"/>
        </authorList>
    </citation>
    <scope>IDENTIFICATION</scope>
</reference>
<dbReference type="GO" id="GO:0030514">
    <property type="term" value="P:negative regulation of BMP signaling pathway"/>
    <property type="evidence" value="ECO:0007669"/>
    <property type="project" value="TreeGrafter"/>
</dbReference>
<dbReference type="PROSITE" id="PS50184">
    <property type="entry name" value="VWFC_2"/>
    <property type="match status" value="1"/>
</dbReference>
<evidence type="ECO:0000259" key="2">
    <source>
        <dbReference type="PROSITE" id="PS50184"/>
    </source>
</evidence>
<reference evidence="3" key="1">
    <citation type="submission" date="2025-08" db="UniProtKB">
        <authorList>
            <consortium name="Ensembl"/>
        </authorList>
    </citation>
    <scope>IDENTIFICATION</scope>
</reference>
<dbReference type="AlphaFoldDB" id="A0A8C4QJ66"/>
<keyword evidence="4" id="KW-1185">Reference proteome</keyword>
<feature type="signal peptide" evidence="1">
    <location>
        <begin position="1"/>
        <end position="24"/>
    </location>
</feature>
<dbReference type="PANTHER" id="PTHR46526">
    <property type="entry name" value="CHORDIN"/>
    <property type="match status" value="1"/>
</dbReference>
<dbReference type="InterPro" id="IPR052278">
    <property type="entry name" value="Chordin-like_regulators"/>
</dbReference>
<accession>A0A8C4QJ66</accession>
<name>A0A8C4QJ66_EPTBU</name>
<dbReference type="GeneTree" id="ENSGT00940000156584"/>
<dbReference type="GO" id="GO:0009953">
    <property type="term" value="P:dorsal/ventral pattern formation"/>
    <property type="evidence" value="ECO:0007669"/>
    <property type="project" value="TreeGrafter"/>
</dbReference>
<dbReference type="Gene3D" id="2.10.70.10">
    <property type="entry name" value="Complement Module, domain 1"/>
    <property type="match status" value="1"/>
</dbReference>
<dbReference type="GO" id="GO:0005615">
    <property type="term" value="C:extracellular space"/>
    <property type="evidence" value="ECO:0007669"/>
    <property type="project" value="TreeGrafter"/>
</dbReference>
<dbReference type="SMART" id="SM00214">
    <property type="entry name" value="VWC"/>
    <property type="match status" value="1"/>
</dbReference>
<organism evidence="3 4">
    <name type="scientific">Eptatretus burgeri</name>
    <name type="common">Inshore hagfish</name>
    <dbReference type="NCBI Taxonomy" id="7764"/>
    <lineage>
        <taxon>Eukaryota</taxon>
        <taxon>Metazoa</taxon>
        <taxon>Chordata</taxon>
        <taxon>Craniata</taxon>
        <taxon>Vertebrata</taxon>
        <taxon>Cyclostomata</taxon>
        <taxon>Myxini</taxon>
        <taxon>Myxiniformes</taxon>
        <taxon>Myxinidae</taxon>
        <taxon>Eptatretinae</taxon>
        <taxon>Eptatretus</taxon>
    </lineage>
</organism>
<keyword evidence="1" id="KW-0732">Signal</keyword>